<accession>A0A8T2T620</accession>
<comment type="caution">
    <text evidence="1">The sequence shown here is derived from an EMBL/GenBank/DDBJ whole genome shotgun (WGS) entry which is preliminary data.</text>
</comment>
<organism evidence="1 2">
    <name type="scientific">Ceratopteris richardii</name>
    <name type="common">Triangle waterfern</name>
    <dbReference type="NCBI Taxonomy" id="49495"/>
    <lineage>
        <taxon>Eukaryota</taxon>
        <taxon>Viridiplantae</taxon>
        <taxon>Streptophyta</taxon>
        <taxon>Embryophyta</taxon>
        <taxon>Tracheophyta</taxon>
        <taxon>Polypodiopsida</taxon>
        <taxon>Polypodiidae</taxon>
        <taxon>Polypodiales</taxon>
        <taxon>Pteridineae</taxon>
        <taxon>Pteridaceae</taxon>
        <taxon>Parkerioideae</taxon>
        <taxon>Ceratopteris</taxon>
    </lineage>
</organism>
<gene>
    <name evidence="1" type="ORF">KP509_15G034700</name>
</gene>
<sequence>MSSLMIPDVKEVMRTAVTVYKSTSTVLTFRCSLAASYGKLLEGGALLKLDKQLQIVIASTTKAIGQLVQGAKEKGKSIEWSQVVPMMSQNLLLEPYDKVIESREDFIKAGPSFFRIGENEDEAVVREVMSWFGKLVNDEDILDDTNIAIDQCARIVAATGARIESFPTIFYKKNKVEAEVLDIAVLRYPDIDKPFFKLYRIKLTAWAICHRILIAERDSNGVTGEFVCRKYKPRERFLKELPPEIQEEAAKEAQEMFCPKYKPRECIATKYSGGSC</sequence>
<reference evidence="1" key="1">
    <citation type="submission" date="2021-08" db="EMBL/GenBank/DDBJ databases">
        <title>WGS assembly of Ceratopteris richardii.</title>
        <authorList>
            <person name="Marchant D.B."/>
            <person name="Chen G."/>
            <person name="Jenkins J."/>
            <person name="Shu S."/>
            <person name="Leebens-Mack J."/>
            <person name="Grimwood J."/>
            <person name="Schmutz J."/>
            <person name="Soltis P."/>
            <person name="Soltis D."/>
            <person name="Chen Z.-H."/>
        </authorList>
    </citation>
    <scope>NUCLEOTIDE SEQUENCE</scope>
    <source>
        <strain evidence="1">Whitten #5841</strain>
        <tissue evidence="1">Leaf</tissue>
    </source>
</reference>
<dbReference type="OrthoDB" id="1917606at2759"/>
<dbReference type="AlphaFoldDB" id="A0A8T2T620"/>
<evidence type="ECO:0000313" key="1">
    <source>
        <dbReference type="EMBL" id="KAH7404620.1"/>
    </source>
</evidence>
<name>A0A8T2T620_CERRI</name>
<evidence type="ECO:0000313" key="2">
    <source>
        <dbReference type="Proteomes" id="UP000825935"/>
    </source>
</evidence>
<protein>
    <submittedName>
        <fullName evidence="1">Uncharacterized protein</fullName>
    </submittedName>
</protein>
<proteinExistence type="predicted"/>
<dbReference type="EMBL" id="CM035420">
    <property type="protein sequence ID" value="KAH7404620.1"/>
    <property type="molecule type" value="Genomic_DNA"/>
</dbReference>
<dbReference type="Proteomes" id="UP000825935">
    <property type="component" value="Chromosome 15"/>
</dbReference>
<keyword evidence="2" id="KW-1185">Reference proteome</keyword>